<keyword evidence="4" id="KW-0240">DNA-directed RNA polymerase</keyword>
<dbReference type="EMBL" id="AKIJ01000005">
    <property type="protein sequence ID" value="KFG25487.1"/>
    <property type="molecule type" value="Genomic_DNA"/>
</dbReference>
<dbReference type="GO" id="GO:0003899">
    <property type="term" value="F:DNA-directed RNA polymerase activity"/>
    <property type="evidence" value="ECO:0007669"/>
    <property type="project" value="InterPro"/>
</dbReference>
<proteinExistence type="inferred from homology"/>
<dbReference type="Pfam" id="PF01096">
    <property type="entry name" value="Zn_ribbon_TFIIS"/>
    <property type="match status" value="1"/>
</dbReference>
<evidence type="ECO:0000256" key="3">
    <source>
        <dbReference type="ARBA" id="ARBA00022833"/>
    </source>
</evidence>
<dbReference type="PROSITE" id="PS00466">
    <property type="entry name" value="ZF_TFIIS_1"/>
    <property type="match status" value="1"/>
</dbReference>
<feature type="binding site" evidence="5">
    <location>
        <position position="96"/>
    </location>
    <ligand>
        <name>Zn(2+)</name>
        <dbReference type="ChEBI" id="CHEBI:29105"/>
        <label>2</label>
    </ligand>
</feature>
<feature type="binding site" evidence="5">
    <location>
        <position position="27"/>
    </location>
    <ligand>
        <name>Zn(2+)</name>
        <dbReference type="ChEBI" id="CHEBI:29105"/>
        <label>1</label>
    </ligand>
</feature>
<keyword evidence="1 5" id="KW-0479">Metal-binding</keyword>
<keyword evidence="2 6" id="KW-0863">Zinc-finger</keyword>
<dbReference type="PANTHER" id="PTHR11239:SF12">
    <property type="entry name" value="DNA-DIRECTED RNA POLYMERASE III SUBUNIT RPC10"/>
    <property type="match status" value="1"/>
</dbReference>
<keyword evidence="4" id="KW-0539">Nucleus</keyword>
<feature type="binding site" evidence="5">
    <location>
        <position position="68"/>
    </location>
    <ligand>
        <name>Zn(2+)</name>
        <dbReference type="ChEBI" id="CHEBI:29105"/>
        <label>2</label>
    </ligand>
</feature>
<sequence length="102" mass="12033">MSFCNKCMNRLSVEIINSRSIFHCEECNYRKEVPGIFRTRTKLSPKIELVEQAKPNELPERNTLCPECSCETANYYQMQTRSADEPMTIFNTCTQCKHTWRE</sequence>
<feature type="binding site" evidence="5">
    <location>
        <position position="4"/>
    </location>
    <ligand>
        <name>Zn(2+)</name>
        <dbReference type="ChEBI" id="CHEBI:29105"/>
        <label>1</label>
    </ligand>
</feature>
<dbReference type="GO" id="GO:0006351">
    <property type="term" value="P:DNA-templated transcription"/>
    <property type="evidence" value="ECO:0007669"/>
    <property type="project" value="InterPro"/>
</dbReference>
<dbReference type="SUPFAM" id="SSF57783">
    <property type="entry name" value="Zinc beta-ribbon"/>
    <property type="match status" value="1"/>
</dbReference>
<dbReference type="HOGENOM" id="CLU_093932_3_0_1"/>
<evidence type="ECO:0000256" key="4">
    <source>
        <dbReference type="PIRNR" id="PIRNR005586"/>
    </source>
</evidence>
<feature type="binding site" evidence="5">
    <location>
        <position position="24"/>
    </location>
    <ligand>
        <name>Zn(2+)</name>
        <dbReference type="ChEBI" id="CHEBI:29105"/>
        <label>1</label>
    </ligand>
</feature>
<dbReference type="InterPro" id="IPR012164">
    <property type="entry name" value="Rpa12/Rpb9/Rpc10/TFS"/>
</dbReference>
<evidence type="ECO:0000256" key="5">
    <source>
        <dbReference type="PIRSR" id="PIRSR005586-1"/>
    </source>
</evidence>
<evidence type="ECO:0000256" key="6">
    <source>
        <dbReference type="PIRSR" id="PIRSR005586-2"/>
    </source>
</evidence>
<feature type="binding site" evidence="5">
    <location>
        <position position="65"/>
    </location>
    <ligand>
        <name>Zn(2+)</name>
        <dbReference type="ChEBI" id="CHEBI:29105"/>
        <label>2</label>
    </ligand>
</feature>
<dbReference type="GO" id="GO:0008270">
    <property type="term" value="F:zinc ion binding"/>
    <property type="evidence" value="ECO:0007669"/>
    <property type="project" value="UniProtKB-KW"/>
</dbReference>
<comment type="caution">
    <text evidence="8">The sequence shown here is derived from an EMBL/GenBank/DDBJ whole genome shotgun (WGS) entry which is preliminary data.</text>
</comment>
<evidence type="ECO:0000259" key="7">
    <source>
        <dbReference type="PROSITE" id="PS51133"/>
    </source>
</evidence>
<dbReference type="SMART" id="SM00440">
    <property type="entry name" value="ZnF_C2C2"/>
    <property type="match status" value="1"/>
</dbReference>
<keyword evidence="3 5" id="KW-0862">Zinc</keyword>
<comment type="function">
    <text evidence="4">DNA-dependent RNA polymerase catalyzes the transcription of DNA into RNA using the four ribonucleoside triphosphates as substrates.</text>
</comment>
<evidence type="ECO:0000313" key="9">
    <source>
        <dbReference type="Proteomes" id="UP000054524"/>
    </source>
</evidence>
<comment type="subcellular location">
    <subcellularLocation>
        <location evidence="4">Nucleus</location>
    </subcellularLocation>
</comment>
<gene>
    <name evidence="8" type="ORF">NESG_02262</name>
</gene>
<feature type="binding site" evidence="5">
    <location>
        <position position="93"/>
    </location>
    <ligand>
        <name>Zn(2+)</name>
        <dbReference type="ChEBI" id="CHEBI:29105"/>
        <label>2</label>
    </ligand>
</feature>
<dbReference type="Proteomes" id="UP000054524">
    <property type="component" value="Unassembled WGS sequence"/>
</dbReference>
<accession>A0A086J019</accession>
<keyword evidence="9" id="KW-1185">Reference proteome</keyword>
<feature type="zinc finger region" description="C4-type" evidence="6">
    <location>
        <begin position="4"/>
        <end position="27"/>
    </location>
</feature>
<dbReference type="InterPro" id="IPR001222">
    <property type="entry name" value="Znf_TFIIS"/>
</dbReference>
<dbReference type="RefSeq" id="XP_052904042.1">
    <property type="nucleotide sequence ID" value="XM_053049871.1"/>
</dbReference>
<dbReference type="GO" id="GO:0005634">
    <property type="term" value="C:nucleus"/>
    <property type="evidence" value="ECO:0007669"/>
    <property type="project" value="UniProtKB-SubCell"/>
</dbReference>
<dbReference type="PIRSF" id="PIRSF005586">
    <property type="entry name" value="RNApol_RpoM"/>
    <property type="match status" value="1"/>
</dbReference>
<evidence type="ECO:0000313" key="8">
    <source>
        <dbReference type="EMBL" id="KFG25487.1"/>
    </source>
</evidence>
<feature type="domain" description="TFIIS-type" evidence="7">
    <location>
        <begin position="61"/>
        <end position="101"/>
    </location>
</feature>
<reference evidence="8 9" key="1">
    <citation type="journal article" date="2014" name="Genome Announc.">
        <title>Genome Sequence of the Microsporidian Species Nematocida sp1 Strain ERTm6 (ATCC PRA-372).</title>
        <authorList>
            <person name="Bakowski M.A."/>
            <person name="Priest M."/>
            <person name="Young S."/>
            <person name="Cuomo C.A."/>
            <person name="Troemel E.R."/>
        </authorList>
    </citation>
    <scope>NUCLEOTIDE SEQUENCE [LARGE SCALE GENOMIC DNA]</scope>
    <source>
        <strain evidence="8 9">ERTm6</strain>
    </source>
</reference>
<dbReference type="GO" id="GO:0003676">
    <property type="term" value="F:nucleic acid binding"/>
    <property type="evidence" value="ECO:0007669"/>
    <property type="project" value="InterPro"/>
</dbReference>
<protein>
    <recommendedName>
        <fullName evidence="4">DNA-directed RNA polymerase subunit</fullName>
    </recommendedName>
</protein>
<dbReference type="Gene3D" id="2.20.25.10">
    <property type="match status" value="1"/>
</dbReference>
<evidence type="ECO:0000256" key="1">
    <source>
        <dbReference type="ARBA" id="ARBA00022723"/>
    </source>
</evidence>
<name>A0A086J019_NEMA1</name>
<dbReference type="GeneID" id="77677235"/>
<dbReference type="GO" id="GO:0000428">
    <property type="term" value="C:DNA-directed RNA polymerase complex"/>
    <property type="evidence" value="ECO:0007669"/>
    <property type="project" value="UniProtKB-KW"/>
</dbReference>
<evidence type="ECO:0000256" key="2">
    <source>
        <dbReference type="ARBA" id="ARBA00022771"/>
    </source>
</evidence>
<comment type="similarity">
    <text evidence="4">Belongs to the archaeal rpoM/eukaryotic RPA12/RPB9/RPC11 RNA polymerase family.</text>
</comment>
<dbReference type="AlphaFoldDB" id="A0A086J019"/>
<feature type="binding site" evidence="5">
    <location>
        <position position="7"/>
    </location>
    <ligand>
        <name>Zn(2+)</name>
        <dbReference type="ChEBI" id="CHEBI:29105"/>
        <label>1</label>
    </ligand>
</feature>
<dbReference type="PANTHER" id="PTHR11239">
    <property type="entry name" value="DNA-DIRECTED RNA POLYMERASE"/>
    <property type="match status" value="1"/>
</dbReference>
<organism evidence="8 9">
    <name type="scientific">Nematocida ausubeli (strain ATCC PRA-371 / ERTm2)</name>
    <name type="common">Nematode killer fungus</name>
    <dbReference type="NCBI Taxonomy" id="1913371"/>
    <lineage>
        <taxon>Eukaryota</taxon>
        <taxon>Fungi</taxon>
        <taxon>Fungi incertae sedis</taxon>
        <taxon>Microsporidia</taxon>
        <taxon>Nematocida</taxon>
    </lineage>
</organism>
<keyword evidence="4" id="KW-0804">Transcription</keyword>
<dbReference type="OrthoDB" id="282152at2759"/>
<dbReference type="PROSITE" id="PS51133">
    <property type="entry name" value="ZF_TFIIS_2"/>
    <property type="match status" value="1"/>
</dbReference>